<proteinExistence type="predicted"/>
<reference evidence="9" key="1">
    <citation type="submission" date="2016-10" db="EMBL/GenBank/DDBJ databases">
        <authorList>
            <person name="Varghese N."/>
            <person name="Submissions S."/>
        </authorList>
    </citation>
    <scope>NUCLEOTIDE SEQUENCE [LARGE SCALE GENOMIC DNA]</scope>
    <source>
        <strain evidence="9">DSM 19183</strain>
    </source>
</reference>
<evidence type="ECO:0000256" key="3">
    <source>
        <dbReference type="ARBA" id="ARBA00022692"/>
    </source>
</evidence>
<dbReference type="Proteomes" id="UP000199081">
    <property type="component" value="Unassembled WGS sequence"/>
</dbReference>
<evidence type="ECO:0000313" key="9">
    <source>
        <dbReference type="Proteomes" id="UP000199081"/>
    </source>
</evidence>
<dbReference type="InterPro" id="IPR013525">
    <property type="entry name" value="ABC2_TM"/>
</dbReference>
<keyword evidence="2" id="KW-1003">Cell membrane</keyword>
<name>A0A1H7HHQ8_9LACT</name>
<dbReference type="EMBL" id="FNZU01000003">
    <property type="protein sequence ID" value="SEK49831.1"/>
    <property type="molecule type" value="Genomic_DNA"/>
</dbReference>
<dbReference type="Gene3D" id="3.40.1710.10">
    <property type="entry name" value="abc type-2 transporter like domain"/>
    <property type="match status" value="1"/>
</dbReference>
<feature type="transmembrane region" description="Helical" evidence="6">
    <location>
        <begin position="225"/>
        <end position="247"/>
    </location>
</feature>
<dbReference type="RefSeq" id="WP_091479182.1">
    <property type="nucleotide sequence ID" value="NZ_BJYC01000007.1"/>
</dbReference>
<comment type="subcellular location">
    <subcellularLocation>
        <location evidence="1">Cell membrane</location>
        <topology evidence="1">Multi-pass membrane protein</topology>
    </subcellularLocation>
</comment>
<organism evidence="8 9">
    <name type="scientific">Alkalibacterium pelagium</name>
    <dbReference type="NCBI Taxonomy" id="426702"/>
    <lineage>
        <taxon>Bacteria</taxon>
        <taxon>Bacillati</taxon>
        <taxon>Bacillota</taxon>
        <taxon>Bacilli</taxon>
        <taxon>Lactobacillales</taxon>
        <taxon>Carnobacteriaceae</taxon>
        <taxon>Alkalibacterium</taxon>
    </lineage>
</organism>
<evidence type="ECO:0000313" key="8">
    <source>
        <dbReference type="EMBL" id="SEK49831.1"/>
    </source>
</evidence>
<evidence type="ECO:0000256" key="4">
    <source>
        <dbReference type="ARBA" id="ARBA00022989"/>
    </source>
</evidence>
<evidence type="ECO:0000256" key="6">
    <source>
        <dbReference type="SAM" id="Phobius"/>
    </source>
</evidence>
<dbReference type="InterPro" id="IPR051449">
    <property type="entry name" value="ABC-2_transporter_component"/>
</dbReference>
<dbReference type="GO" id="GO:0140359">
    <property type="term" value="F:ABC-type transporter activity"/>
    <property type="evidence" value="ECO:0007669"/>
    <property type="project" value="InterPro"/>
</dbReference>
<dbReference type="GO" id="GO:0005886">
    <property type="term" value="C:plasma membrane"/>
    <property type="evidence" value="ECO:0007669"/>
    <property type="project" value="UniProtKB-SubCell"/>
</dbReference>
<feature type="domain" description="ABC-2 type transporter transmembrane" evidence="7">
    <location>
        <begin position="23"/>
        <end position="414"/>
    </location>
</feature>
<evidence type="ECO:0000256" key="2">
    <source>
        <dbReference type="ARBA" id="ARBA00022475"/>
    </source>
</evidence>
<keyword evidence="4 6" id="KW-1133">Transmembrane helix</keyword>
<feature type="transmembrane region" description="Helical" evidence="6">
    <location>
        <begin position="399"/>
        <end position="418"/>
    </location>
</feature>
<dbReference type="Pfam" id="PF12698">
    <property type="entry name" value="ABC2_membrane_3"/>
    <property type="match status" value="1"/>
</dbReference>
<evidence type="ECO:0000256" key="5">
    <source>
        <dbReference type="ARBA" id="ARBA00023136"/>
    </source>
</evidence>
<feature type="transmembrane region" description="Helical" evidence="6">
    <location>
        <begin position="340"/>
        <end position="358"/>
    </location>
</feature>
<dbReference type="STRING" id="426702.SAMN04488099_10386"/>
<feature type="transmembrane region" description="Helical" evidence="6">
    <location>
        <begin position="21"/>
        <end position="42"/>
    </location>
</feature>
<sequence length="424" mass="45936">MFSLIKKDTLILTRSRSDLTELLLMPFILIAILGLALGNLTLSEFTINAFPVALVQGQSIDRELEDWEEVLENRGVPDDTIPLLTSQAEAMAPGIQLSTLLNDDEVAEWIQVVEYASNEDALEALDEGEVAGVITIPDGFNASVWNAVMFDEDETGVISLEVQNFDNVTTDIIRSVLSTYANQFNLEASIAVATEGGAEASGLSDDNYGEITTLTAADPISSFQYYTIGMGVMFALHTAPALASRAFKEKKQHVFGRLMISRMSPLTFLGSKMISGTIITFLQLGILFGLSTLIFGTLRGYPLRFWIDLGMLSLAFSLVVGAITSLLTSITLYSNSDASSGFFGGILVTLFAFVGGSFTPVEQFSEALRSIGNWTPNGAMMTAYLQLMQGFNMSEISPLVTRVAGMTAVLLVISVGLFPKRRLD</sequence>
<evidence type="ECO:0000256" key="1">
    <source>
        <dbReference type="ARBA" id="ARBA00004651"/>
    </source>
</evidence>
<dbReference type="OrthoDB" id="3078158at2"/>
<gene>
    <name evidence="8" type="ORF">SAMN04488099_10386</name>
</gene>
<dbReference type="PANTHER" id="PTHR30294">
    <property type="entry name" value="MEMBRANE COMPONENT OF ABC TRANSPORTER YHHJ-RELATED"/>
    <property type="match status" value="1"/>
</dbReference>
<feature type="transmembrane region" description="Helical" evidence="6">
    <location>
        <begin position="310"/>
        <end position="333"/>
    </location>
</feature>
<keyword evidence="5 6" id="KW-0472">Membrane</keyword>
<keyword evidence="9" id="KW-1185">Reference proteome</keyword>
<accession>A0A1H7HHQ8</accession>
<evidence type="ECO:0000259" key="7">
    <source>
        <dbReference type="Pfam" id="PF12698"/>
    </source>
</evidence>
<keyword evidence="3 6" id="KW-0812">Transmembrane</keyword>
<dbReference type="AlphaFoldDB" id="A0A1H7HHQ8"/>
<dbReference type="PANTHER" id="PTHR30294:SF48">
    <property type="entry name" value="LINEARMYCIN RESISTANCE PERMEASE PROTEIN LNRM"/>
    <property type="match status" value="1"/>
</dbReference>
<protein>
    <submittedName>
        <fullName evidence="8">ABC-2 type transport system permease protein</fullName>
    </submittedName>
</protein>
<feature type="transmembrane region" description="Helical" evidence="6">
    <location>
        <begin position="268"/>
        <end position="290"/>
    </location>
</feature>